<evidence type="ECO:0000313" key="2">
    <source>
        <dbReference type="Proteomes" id="UP000466586"/>
    </source>
</evidence>
<dbReference type="AlphaFoldDB" id="A0A7K1YBL3"/>
<accession>A0A7K1YBL3</accession>
<reference evidence="1 2" key="1">
    <citation type="submission" date="2019-11" db="EMBL/GenBank/DDBJ databases">
        <title>Pedobacter sp. HMF7647 Genome sequencing and assembly.</title>
        <authorList>
            <person name="Kang H."/>
            <person name="Kim H."/>
            <person name="Joh K."/>
        </authorList>
    </citation>
    <scope>NUCLEOTIDE SEQUENCE [LARGE SCALE GENOMIC DNA]</scope>
    <source>
        <strain evidence="1 2">HMF7647</strain>
    </source>
</reference>
<dbReference type="Proteomes" id="UP000466586">
    <property type="component" value="Unassembled WGS sequence"/>
</dbReference>
<comment type="caution">
    <text evidence="1">The sequence shown here is derived from an EMBL/GenBank/DDBJ whole genome shotgun (WGS) entry which is preliminary data.</text>
</comment>
<sequence>MKYIPLTELEAAAQALGWDGIRQGHLAAMAGMTARNRKTYINSHPDWNLLQPAMMALSNNKCWYSEAPGGNNDFSVEHFRPKNRAVYSEDYKDATRAATAYKPNGYWWKAYCYDNYRLCGTYANLRRTDRLNPSEGTKGKGNYFPLDLDGVGTFAADNANLSCEIPILLDPCVEEDVGLLTFDENGQVISAGQSDYEHNRVLQSIFYYHLDLEQLTKERLIAWKDCEREIKTAKDAIDNAPDERARRIVMGISLRNIKDYIKNPARPYSAVSKACVMVYSELDGYSAWLKRFVRANLI</sequence>
<dbReference type="EMBL" id="WVHT01000006">
    <property type="protein sequence ID" value="MXV51973.1"/>
    <property type="molecule type" value="Genomic_DNA"/>
</dbReference>
<dbReference type="RefSeq" id="WP_160845158.1">
    <property type="nucleotide sequence ID" value="NZ_WVHT01000006.1"/>
</dbReference>
<protein>
    <recommendedName>
        <fullName evidence="3">HNH endonuclease</fullName>
    </recommendedName>
</protein>
<keyword evidence="2" id="KW-1185">Reference proteome</keyword>
<evidence type="ECO:0000313" key="1">
    <source>
        <dbReference type="EMBL" id="MXV51973.1"/>
    </source>
</evidence>
<name>A0A7K1YBL3_9SPHI</name>
<organism evidence="1 2">
    <name type="scientific">Hufsiella arboris</name>
    <dbReference type="NCBI Taxonomy" id="2695275"/>
    <lineage>
        <taxon>Bacteria</taxon>
        <taxon>Pseudomonadati</taxon>
        <taxon>Bacteroidota</taxon>
        <taxon>Sphingobacteriia</taxon>
        <taxon>Sphingobacteriales</taxon>
        <taxon>Sphingobacteriaceae</taxon>
        <taxon>Hufsiella</taxon>
    </lineage>
</organism>
<gene>
    <name evidence="1" type="ORF">GS399_13405</name>
</gene>
<proteinExistence type="predicted"/>
<evidence type="ECO:0008006" key="3">
    <source>
        <dbReference type="Google" id="ProtNLM"/>
    </source>
</evidence>